<keyword evidence="1" id="KW-0812">Transmembrane</keyword>
<accession>A0A517PK73</accession>
<dbReference type="AlphaFoldDB" id="A0A517PK73"/>
<proteinExistence type="predicted"/>
<dbReference type="Proteomes" id="UP000320421">
    <property type="component" value="Chromosome"/>
</dbReference>
<evidence type="ECO:0008006" key="4">
    <source>
        <dbReference type="Google" id="ProtNLM"/>
    </source>
</evidence>
<sequence length="71" mass="7907">MLKYQLYDSRLSKHLLRDVTSTTRRSGKPDDNDSALIGADSAIRRQISKHPAIALNVGIATGFLLGWLVKR</sequence>
<gene>
    <name evidence="2" type="ORF">HG66A1_15440</name>
</gene>
<evidence type="ECO:0000313" key="2">
    <source>
        <dbReference type="EMBL" id="QDT19776.1"/>
    </source>
</evidence>
<organism evidence="2 3">
    <name type="scientific">Gimesia chilikensis</name>
    <dbReference type="NCBI Taxonomy" id="2605989"/>
    <lineage>
        <taxon>Bacteria</taxon>
        <taxon>Pseudomonadati</taxon>
        <taxon>Planctomycetota</taxon>
        <taxon>Planctomycetia</taxon>
        <taxon>Planctomycetales</taxon>
        <taxon>Planctomycetaceae</taxon>
        <taxon>Gimesia</taxon>
    </lineage>
</organism>
<feature type="transmembrane region" description="Helical" evidence="1">
    <location>
        <begin position="52"/>
        <end position="69"/>
    </location>
</feature>
<protein>
    <recommendedName>
        <fullName evidence="4">DUF883 family protein</fullName>
    </recommendedName>
</protein>
<dbReference type="EMBL" id="CP036266">
    <property type="protein sequence ID" value="QDT19776.1"/>
    <property type="molecule type" value="Genomic_DNA"/>
</dbReference>
<reference evidence="2 3" key="1">
    <citation type="submission" date="2019-02" db="EMBL/GenBank/DDBJ databases">
        <title>Deep-cultivation of Planctomycetes and their phenomic and genomic characterization uncovers novel biology.</title>
        <authorList>
            <person name="Wiegand S."/>
            <person name="Jogler M."/>
            <person name="Boedeker C."/>
            <person name="Pinto D."/>
            <person name="Vollmers J."/>
            <person name="Rivas-Marin E."/>
            <person name="Kohn T."/>
            <person name="Peeters S.H."/>
            <person name="Heuer A."/>
            <person name="Rast P."/>
            <person name="Oberbeckmann S."/>
            <person name="Bunk B."/>
            <person name="Jeske O."/>
            <person name="Meyerdierks A."/>
            <person name="Storesund J.E."/>
            <person name="Kallscheuer N."/>
            <person name="Luecker S."/>
            <person name="Lage O.M."/>
            <person name="Pohl T."/>
            <person name="Merkel B.J."/>
            <person name="Hornburger P."/>
            <person name="Mueller R.-W."/>
            <person name="Bruemmer F."/>
            <person name="Labrenz M."/>
            <person name="Spormann A.M."/>
            <person name="Op den Camp H."/>
            <person name="Overmann J."/>
            <person name="Amann R."/>
            <person name="Jetten M.S.M."/>
            <person name="Mascher T."/>
            <person name="Medema M.H."/>
            <person name="Devos D.P."/>
            <person name="Kaster A.-K."/>
            <person name="Ovreas L."/>
            <person name="Rohde M."/>
            <person name="Galperin M.Y."/>
            <person name="Jogler C."/>
        </authorList>
    </citation>
    <scope>NUCLEOTIDE SEQUENCE [LARGE SCALE GENOMIC DNA]</scope>
    <source>
        <strain evidence="2 3">HG66A1</strain>
    </source>
</reference>
<evidence type="ECO:0000256" key="1">
    <source>
        <dbReference type="SAM" id="Phobius"/>
    </source>
</evidence>
<keyword evidence="1" id="KW-1133">Transmembrane helix</keyword>
<evidence type="ECO:0000313" key="3">
    <source>
        <dbReference type="Proteomes" id="UP000320421"/>
    </source>
</evidence>
<keyword evidence="3" id="KW-1185">Reference proteome</keyword>
<keyword evidence="1" id="KW-0472">Membrane</keyword>
<name>A0A517PK73_9PLAN</name>